<dbReference type="InterPro" id="IPR005183">
    <property type="entry name" value="DUF305_CopM-like"/>
</dbReference>
<gene>
    <name evidence="4" type="ORF">F543_22990</name>
</gene>
<evidence type="ECO:0000256" key="1">
    <source>
        <dbReference type="SAM" id="MobiDB-lite"/>
    </source>
</evidence>
<feature type="compositionally biased region" description="Polar residues" evidence="1">
    <location>
        <begin position="54"/>
        <end position="71"/>
    </location>
</feature>
<organism evidence="4 5">
    <name type="scientific">Bibersteinia trehalosi USDA-ARS-USMARC-189</name>
    <dbReference type="NCBI Taxonomy" id="1263831"/>
    <lineage>
        <taxon>Bacteria</taxon>
        <taxon>Pseudomonadati</taxon>
        <taxon>Pseudomonadota</taxon>
        <taxon>Gammaproteobacteria</taxon>
        <taxon>Pasteurellales</taxon>
        <taxon>Pasteurellaceae</taxon>
        <taxon>Bibersteinia</taxon>
    </lineage>
</organism>
<dbReference type="InterPro" id="IPR012347">
    <property type="entry name" value="Ferritin-like"/>
</dbReference>
<feature type="domain" description="DUF305" evidence="3">
    <location>
        <begin position="120"/>
        <end position="261"/>
    </location>
</feature>
<evidence type="ECO:0000256" key="2">
    <source>
        <dbReference type="SAM" id="SignalP"/>
    </source>
</evidence>
<dbReference type="PANTHER" id="PTHR36933">
    <property type="entry name" value="SLL0788 PROTEIN"/>
    <property type="match status" value="1"/>
</dbReference>
<name>A0ABM5PFQ2_BIBTR</name>
<dbReference type="EMBL" id="CP006955">
    <property type="protein sequence ID" value="AHG85154.1"/>
    <property type="molecule type" value="Genomic_DNA"/>
</dbReference>
<feature type="signal peptide" evidence="2">
    <location>
        <begin position="1"/>
        <end position="41"/>
    </location>
</feature>
<feature type="chain" id="PRO_5046888917" description="DUF305 domain-containing protein" evidence="2">
    <location>
        <begin position="42"/>
        <end position="263"/>
    </location>
</feature>
<keyword evidence="5" id="KW-1185">Reference proteome</keyword>
<dbReference type="Proteomes" id="UP000019092">
    <property type="component" value="Chromosome"/>
</dbReference>
<sequence length="263" mass="28929">MFAQCLPNPILIRKTVMKMFKNRAVQLSALALILATLTACADGKNEVPTHSMVGDNNHTQTTHDSPNNQNGHAEMNHAHMNHSAMAMDTQNAPPHTQAYLAMMNKMGDEMSKAGNLADADTAFAKGMIPHHIGAVEMAKVQLEFGKDETMRKLAQAIIDGQQAEIDLMNGWLNGKDTTTQNANAPHAKAYALDNSHSEMMTAIYETDPDVAFAKAMIPHHKGAVNMAKVQLEYGKDKAMQDLAKQIINAQEPEIKLMEDWLKQ</sequence>
<proteinExistence type="predicted"/>
<dbReference type="PANTHER" id="PTHR36933:SF1">
    <property type="entry name" value="SLL0788 PROTEIN"/>
    <property type="match status" value="1"/>
</dbReference>
<reference evidence="4 5" key="1">
    <citation type="submission" date="2013-12" db="EMBL/GenBank/DDBJ databases">
        <title>Annotation of the Bibersteinia trehalosi USDA-ARS-USMARC-189 complete genome.</title>
        <authorList>
            <person name="Harhay G.P."/>
            <person name="McVey S."/>
            <person name="Clawson M.L."/>
            <person name="Bono J."/>
            <person name="Heaton M.P."/>
            <person name="Chitko-Mckown C.G."/>
            <person name="Harhay D.M."/>
            <person name="Smith T.P.L."/>
        </authorList>
    </citation>
    <scope>NUCLEOTIDE SEQUENCE [LARGE SCALE GENOMIC DNA]</scope>
    <source>
        <strain evidence="4 5">USDA-ARS-USMARC-189</strain>
    </source>
</reference>
<accession>A0ABM5PFQ2</accession>
<evidence type="ECO:0000313" key="5">
    <source>
        <dbReference type="Proteomes" id="UP000019092"/>
    </source>
</evidence>
<evidence type="ECO:0000313" key="4">
    <source>
        <dbReference type="EMBL" id="AHG85154.1"/>
    </source>
</evidence>
<protein>
    <recommendedName>
        <fullName evidence="3">DUF305 domain-containing protein</fullName>
    </recommendedName>
</protein>
<evidence type="ECO:0000259" key="3">
    <source>
        <dbReference type="Pfam" id="PF03713"/>
    </source>
</evidence>
<keyword evidence="2" id="KW-0732">Signal</keyword>
<feature type="region of interest" description="Disordered" evidence="1">
    <location>
        <begin position="49"/>
        <end position="74"/>
    </location>
</feature>
<dbReference type="Pfam" id="PF03713">
    <property type="entry name" value="DUF305"/>
    <property type="match status" value="1"/>
</dbReference>
<dbReference type="Gene3D" id="1.20.1260.10">
    <property type="match status" value="2"/>
</dbReference>